<sequence>MITGDPATERQHATACATGTERLLTSARTPMEARRRQILAPERYAEGGTPHDAGPEAAGTGDGLAGCDNYDALPTRKAGRPTRHRWLPPLLLAMVLITCRSGFTGVHGAATPAKSVLPGYGLGPPMFKRMGGLADSSRISNLTRLHSGDLFYTFESEKCDTDTCVGLSSGTAELSIGGDRSHGGTGAPNGNAGSSAHRIPGSTDHIKEIDMSSDAGIECKCQCLPHLSTYREDLGICVDDIRECTLAPFISGSSSEKIPFVFLPHRGQIVHPSREIGFPGVKMPMCAVSAAQYLTTNGWAELRNPIDTDVPFRLFRDEGRIYLQWLGEPELRQRMQGRLVLVHLMCRDMTPRLLLEDGRAALHHDDMQMPNQNIFTPCIAFRVVGTPIKYVTNVTEVSFASETHIEQQSGLSTKEYIVIAVCSLCLGLIYIASVFLYIHMKKRKSRSGSNDDGSGMKNDYSTYQQNDQVTFGVGMAAAVSPFGGQARASFIGRNALGGSQRQGGGPAVGPHRGLTNVGLHAEEMGIVKNNPLLKHFPNLSDNSGFISDNSNSVSEFEDDITTDVEKQMQTGKHQPKNFSGRTEMDGELRLQQQQQLSQQSALLLHHHHHLQQHLDHHQQDPLNTGGQDTECLPEENVSIVEELNNEEKLESMKSIVNGTMRRKLYFNPAYFEPHLLVSPPPAAIEFLNKIREVITIAKYKMSSKRFQPSLNIIPEELQQAPGSETYAAVQTAPASRRSSLISSRKDSSRKSACSGCPGCEKKLAAADPVMVPSSNCRNCGDKQNSIRKWLEDVSSNHGDGIAEADLYDSKSNLLASSSETDGPTPTPKGEGGVMNPAFVGDQQSLESLKSHDDRPTAQPDSLPIRPDIKKQPKTHRSSKTGSLHSDSSSTSDNETIVANSVKERSSVVRIPSASKSVRSDTSSAPKIVSHSLKTDLVSKMSKFGMQDGAGALMKNSSFIYEESRPAPSNQDLYIKNTNNSVANLDTNKVYDKRDLYNITGSEIYNNPQFEASPVMSHKMLPVAHSAHHHHHGNGKKPAVNGVGRPLHGTAPAAPAVGPGGPMSLAASSSKRRQEVMDQYANVKPMKLRNINQMPDMVYEALAMDQRKIRSWSERHADRLLPPMEPIDYNVDSSDSRFSSIDRHERYRNEKFFHDFLNSDQECNTLGNRSGKNSYSKYQPDSPIYSRKSPHYLIVDYETDSLERVTSKTPMSFNTSTTNSSDLGSQPSPSLSTALPLEEEVEIRNAIYDRVEGFRKDTDTIKTEREAVSIRSDEYEDVPHEPTANGKPRKKVPKIKCDTPFQGSITIEVEHSPDDCDLSATDSDQFEPDTLDRKPKKNGHKAAVVSRHRSNVWEGGRGGTVCGGVESNLTSLPADLNSHFVLKSTGSFKHETSFGSLREIYESKNPKVMAAGNPAVRSSLSNLSELDVKSGKLLTLETRHSRRQRTNVGEAIIPAPKMVPPDLIPPETARQTTLYDHPRMQLKKVEDYGVSPKNLACWSNSEKLSNPPTGPAPKPNFCTSSENYESINSLTAESDSTQFTGISDNDRTGSGGSNSNSSSTGKNRVSKLPNYSHVQKNPADQSLYITDKTEYARIDEKQSSGGQDALEGILESYMTLGELNSKNFLQQVDSKIYDLRTRQSQQQQQQQQVMSKAKFIEDIDKIEVLSTKTLSNYSYPINRTGPSINPKDGEDEKPSIYDISAPMPVGSSPSGSPTTTKVFRVELNQSSNGMQIAMGLRDRVKKSKDLKNAWKKFIGIATAKFNGKSGDPDLEKTSDSSDILEKDEGISSLIDESSGSGAYGSHYQQQQLLRHHHHHHHHRKRQTTGPTAEDGEKPSTSRNITIVRSNSRSSTKEQDSGYMSADSSETKLNGKKIYERYNFSSQSPEGTLVGTEGPIVEENKYEICALQESNEQKPGTPETTGTNRSGSSSTGGSSAGGTRTDKSITRPRSPPPPLPPPNPPPPPPPTATIPSKKKSHPGVAVKVIEKPHSKPPPPPPSPPSSATSLTTIAQAALTREMEGPGPSRQQRHLPTTSGVFFNTSDAISVRVYSSDDEKFDGSDDASCISDDDDLDSHLDDISESGAESVETHSVFFKNIRKPAHLSVAPPSADRAMATAVH</sequence>
<feature type="region of interest" description="Disordered" evidence="1">
    <location>
        <begin position="175"/>
        <end position="202"/>
    </location>
</feature>
<feature type="region of interest" description="Disordered" evidence="1">
    <location>
        <begin position="1312"/>
        <end position="1345"/>
    </location>
</feature>
<feature type="compositionally biased region" description="Basic residues" evidence="1">
    <location>
        <begin position="1025"/>
        <end position="1034"/>
    </location>
</feature>
<proteinExistence type="predicted"/>
<reference evidence="5" key="1">
    <citation type="submission" date="2013-03" db="EMBL/GenBank/DDBJ databases">
        <title>The Genome Sequence of Anopheles dirus WRAIR2.</title>
        <authorList>
            <consortium name="The Broad Institute Genomics Platform"/>
            <person name="Neafsey D.E."/>
            <person name="Walton C."/>
            <person name="Walker B."/>
            <person name="Young S.K."/>
            <person name="Zeng Q."/>
            <person name="Gargeya S."/>
            <person name="Fitzgerald M."/>
            <person name="Haas B."/>
            <person name="Abouelleil A."/>
            <person name="Allen A.W."/>
            <person name="Alvarado L."/>
            <person name="Arachchi H.M."/>
            <person name="Berlin A.M."/>
            <person name="Chapman S.B."/>
            <person name="Gainer-Dewar J."/>
            <person name="Goldberg J."/>
            <person name="Griggs A."/>
            <person name="Gujja S."/>
            <person name="Hansen M."/>
            <person name="Howarth C."/>
            <person name="Imamovic A."/>
            <person name="Ireland A."/>
            <person name="Larimer J."/>
            <person name="McCowan C."/>
            <person name="Murphy C."/>
            <person name="Pearson M."/>
            <person name="Poon T.W."/>
            <person name="Priest M."/>
            <person name="Roberts A."/>
            <person name="Saif S."/>
            <person name="Shea T."/>
            <person name="Sisk P."/>
            <person name="Sykes S."/>
            <person name="Wortman J."/>
            <person name="Nusbaum C."/>
            <person name="Birren B."/>
        </authorList>
    </citation>
    <scope>NUCLEOTIDE SEQUENCE [LARGE SCALE GENOMIC DNA]</scope>
    <source>
        <strain evidence="5">WRAIR2</strain>
    </source>
</reference>
<feature type="domain" description="Shavenoid isoform B-like N-terminal" evidence="3">
    <location>
        <begin position="140"/>
        <end position="241"/>
    </location>
</feature>
<feature type="compositionally biased region" description="Polar residues" evidence="1">
    <location>
        <begin position="1835"/>
        <end position="1848"/>
    </location>
</feature>
<feature type="region of interest" description="Disordered" evidence="1">
    <location>
        <begin position="2051"/>
        <end position="2075"/>
    </location>
</feature>
<feature type="compositionally biased region" description="Low complexity" evidence="1">
    <location>
        <begin position="879"/>
        <end position="891"/>
    </location>
</feature>
<dbReference type="GO" id="GO:0005938">
    <property type="term" value="C:cell cortex"/>
    <property type="evidence" value="ECO:0007669"/>
    <property type="project" value="TreeGrafter"/>
</dbReference>
<feature type="region of interest" description="Disordered" evidence="1">
    <location>
        <begin position="1"/>
        <end position="61"/>
    </location>
</feature>
<feature type="region of interest" description="Disordered" evidence="1">
    <location>
        <begin position="1760"/>
        <end position="1780"/>
    </location>
</feature>
<feature type="region of interest" description="Disordered" evidence="1">
    <location>
        <begin position="2015"/>
        <end position="2034"/>
    </location>
</feature>
<feature type="compositionally biased region" description="Basic and acidic residues" evidence="1">
    <location>
        <begin position="1765"/>
        <end position="1780"/>
    </location>
</feature>
<feature type="compositionally biased region" description="Basic residues" evidence="1">
    <location>
        <begin position="1333"/>
        <end position="1345"/>
    </location>
</feature>
<feature type="region of interest" description="Disordered" evidence="1">
    <location>
        <begin position="1805"/>
        <end position="1864"/>
    </location>
</feature>
<dbReference type="PANTHER" id="PTHR39387">
    <property type="entry name" value="SHAVENOID, ISOFORM B"/>
    <property type="match status" value="1"/>
</dbReference>
<dbReference type="PANTHER" id="PTHR39387:SF1">
    <property type="entry name" value="SHAVENOID, ISOFORM B"/>
    <property type="match status" value="1"/>
</dbReference>
<dbReference type="Pfam" id="PF23328">
    <property type="entry name" value="Sha_B_N"/>
    <property type="match status" value="1"/>
</dbReference>
<feature type="compositionally biased region" description="Polar residues" evidence="1">
    <location>
        <begin position="1571"/>
        <end position="1581"/>
    </location>
</feature>
<protein>
    <recommendedName>
        <fullName evidence="3">Shavenoid isoform B-like N-terminal domain-containing protein</fullName>
    </recommendedName>
</protein>
<dbReference type="GO" id="GO:0035317">
    <property type="term" value="P:imaginal disc-derived wing hair organization"/>
    <property type="evidence" value="ECO:0007669"/>
    <property type="project" value="TreeGrafter"/>
</dbReference>
<feature type="region of interest" description="Disordered" evidence="1">
    <location>
        <begin position="724"/>
        <end position="755"/>
    </location>
</feature>
<accession>A0A9I3EGX6</accession>
<feature type="compositionally biased region" description="Pro residues" evidence="1">
    <location>
        <begin position="1947"/>
        <end position="1966"/>
    </location>
</feature>
<evidence type="ECO:0000259" key="3">
    <source>
        <dbReference type="Pfam" id="PF23328"/>
    </source>
</evidence>
<evidence type="ECO:0000313" key="4">
    <source>
        <dbReference type="EnsemblMetazoa" id="ADIR016160-PA"/>
    </source>
</evidence>
<feature type="region of interest" description="Disordered" evidence="1">
    <location>
        <begin position="1023"/>
        <end position="1072"/>
    </location>
</feature>
<feature type="transmembrane region" description="Helical" evidence="2">
    <location>
        <begin position="416"/>
        <end position="438"/>
    </location>
</feature>
<feature type="compositionally biased region" description="Low complexity" evidence="1">
    <location>
        <begin position="1918"/>
        <end position="1937"/>
    </location>
</feature>
<feature type="compositionally biased region" description="Low complexity" evidence="1">
    <location>
        <begin position="1552"/>
        <end position="1562"/>
    </location>
</feature>
<feature type="region of interest" description="Disordered" evidence="1">
    <location>
        <begin position="1203"/>
        <end position="1232"/>
    </location>
</feature>
<feature type="region of interest" description="Disordered" evidence="1">
    <location>
        <begin position="1456"/>
        <end position="1476"/>
    </location>
</feature>
<feature type="region of interest" description="Disordered" evidence="1">
    <location>
        <begin position="1500"/>
        <end position="1581"/>
    </location>
</feature>
<dbReference type="InterPro" id="IPR057507">
    <property type="entry name" value="Sha_B-like_N"/>
</dbReference>
<feature type="region of interest" description="Disordered" evidence="1">
    <location>
        <begin position="1271"/>
        <end position="1295"/>
    </location>
</feature>
<feature type="compositionally biased region" description="Pro residues" evidence="1">
    <location>
        <begin position="1989"/>
        <end position="1998"/>
    </location>
</feature>
<name>A0A9I3EGX6_9DIPT</name>
<keyword evidence="2" id="KW-0472">Membrane</keyword>
<evidence type="ECO:0000313" key="5">
    <source>
        <dbReference type="Proteomes" id="UP000075884"/>
    </source>
</evidence>
<feature type="compositionally biased region" description="Polar residues" evidence="1">
    <location>
        <begin position="814"/>
        <end position="823"/>
    </location>
</feature>
<feature type="compositionally biased region" description="Polar residues" evidence="1">
    <location>
        <begin position="913"/>
        <end position="922"/>
    </location>
</feature>
<keyword evidence="2" id="KW-0812">Transmembrane</keyword>
<dbReference type="EnsemblMetazoa" id="ADIR016160-RA">
    <property type="protein sequence ID" value="ADIR016160-PA"/>
    <property type="gene ID" value="ADIR016160"/>
</dbReference>
<evidence type="ECO:0000256" key="2">
    <source>
        <dbReference type="SAM" id="Phobius"/>
    </source>
</evidence>
<evidence type="ECO:0000256" key="1">
    <source>
        <dbReference type="SAM" id="MobiDB-lite"/>
    </source>
</evidence>
<feature type="region of interest" description="Disordered" evidence="1">
    <location>
        <begin position="814"/>
        <end position="922"/>
    </location>
</feature>
<feature type="compositionally biased region" description="Polar residues" evidence="1">
    <location>
        <begin position="1516"/>
        <end position="1541"/>
    </location>
</feature>
<keyword evidence="5" id="KW-1185">Reference proteome</keyword>
<feature type="region of interest" description="Disordered" evidence="1">
    <location>
        <begin position="1899"/>
        <end position="2003"/>
    </location>
</feature>
<feature type="compositionally biased region" description="Polar residues" evidence="1">
    <location>
        <begin position="1206"/>
        <end position="1232"/>
    </location>
</feature>
<dbReference type="Proteomes" id="UP000075884">
    <property type="component" value="Unassembled WGS sequence"/>
</dbReference>
<feature type="compositionally biased region" description="Basic residues" evidence="1">
    <location>
        <begin position="1808"/>
        <end position="1821"/>
    </location>
</feature>
<organism evidence="4 5">
    <name type="scientific">Anopheles dirus</name>
    <dbReference type="NCBI Taxonomy" id="7168"/>
    <lineage>
        <taxon>Eukaryota</taxon>
        <taxon>Metazoa</taxon>
        <taxon>Ecdysozoa</taxon>
        <taxon>Arthropoda</taxon>
        <taxon>Hexapoda</taxon>
        <taxon>Insecta</taxon>
        <taxon>Pterygota</taxon>
        <taxon>Neoptera</taxon>
        <taxon>Endopterygota</taxon>
        <taxon>Diptera</taxon>
        <taxon>Nematocera</taxon>
        <taxon>Culicoidea</taxon>
        <taxon>Culicidae</taxon>
        <taxon>Anophelinae</taxon>
        <taxon>Anopheles</taxon>
    </lineage>
</organism>
<reference evidence="4" key="2">
    <citation type="submission" date="2023-03" db="UniProtKB">
        <authorList>
            <consortium name="EnsemblMetazoa"/>
        </authorList>
    </citation>
    <scope>IDENTIFICATION</scope>
    <source>
        <strain evidence="4">WRAIR2</strain>
    </source>
</reference>
<keyword evidence="2" id="KW-1133">Transmembrane helix</keyword>